<evidence type="ECO:0000313" key="5">
    <source>
        <dbReference type="Proteomes" id="UP000254866"/>
    </source>
</evidence>
<dbReference type="RefSeq" id="XP_031868896.1">
    <property type="nucleotide sequence ID" value="XM_032015475.1"/>
</dbReference>
<evidence type="ECO:0000259" key="2">
    <source>
        <dbReference type="Pfam" id="PF24809"/>
    </source>
</evidence>
<dbReference type="EMBL" id="NPIC01000005">
    <property type="protein sequence ID" value="RDL36240.1"/>
    <property type="molecule type" value="Genomic_DNA"/>
</dbReference>
<dbReference type="OrthoDB" id="5419927at2759"/>
<dbReference type="InterPro" id="IPR056125">
    <property type="entry name" value="DUF7708"/>
</dbReference>
<dbReference type="Pfam" id="PF24883">
    <property type="entry name" value="NPHP3_N"/>
    <property type="match status" value="1"/>
</dbReference>
<dbReference type="Pfam" id="PF24809">
    <property type="entry name" value="DUF7708"/>
    <property type="match status" value="1"/>
</dbReference>
<protein>
    <submittedName>
        <fullName evidence="4">Uncharacterized protein</fullName>
    </submittedName>
</protein>
<organism evidence="4 5">
    <name type="scientific">Venustampulla echinocandica</name>
    <dbReference type="NCBI Taxonomy" id="2656787"/>
    <lineage>
        <taxon>Eukaryota</taxon>
        <taxon>Fungi</taxon>
        <taxon>Dikarya</taxon>
        <taxon>Ascomycota</taxon>
        <taxon>Pezizomycotina</taxon>
        <taxon>Leotiomycetes</taxon>
        <taxon>Helotiales</taxon>
        <taxon>Pleuroascaceae</taxon>
        <taxon>Venustampulla</taxon>
    </lineage>
</organism>
<gene>
    <name evidence="4" type="ORF">BP5553_06852</name>
</gene>
<keyword evidence="5" id="KW-1185">Reference proteome</keyword>
<feature type="domain" description="Nephrocystin 3-like N-terminal" evidence="3">
    <location>
        <begin position="397"/>
        <end position="576"/>
    </location>
</feature>
<dbReference type="PANTHER" id="PTHR40619:SF3">
    <property type="entry name" value="FUNGAL STAND N-TERMINAL GOODBYE DOMAIN-CONTAINING PROTEIN"/>
    <property type="match status" value="1"/>
</dbReference>
<accession>A0A370TL30</accession>
<evidence type="ECO:0000313" key="4">
    <source>
        <dbReference type="EMBL" id="RDL36240.1"/>
    </source>
</evidence>
<dbReference type="InterPro" id="IPR056884">
    <property type="entry name" value="NPHP3-like_N"/>
</dbReference>
<dbReference type="AlphaFoldDB" id="A0A370TL30"/>
<proteinExistence type="predicted"/>
<name>A0A370TL30_9HELO</name>
<reference evidence="4 5" key="1">
    <citation type="journal article" date="2018" name="IMA Fungus">
        <title>IMA Genome-F 9: Draft genome sequence of Annulohypoxylon stygium, Aspergillus mulundensis, Berkeleyomyces basicola (syn. Thielaviopsis basicola), Ceratocystis smalleyi, two Cercospora beticola strains, Coleophoma cylindrospora, Fusarium fracticaudum, Phialophora cf. hyalina, and Morchella septimelata.</title>
        <authorList>
            <person name="Wingfield B.D."/>
            <person name="Bills G.F."/>
            <person name="Dong Y."/>
            <person name="Huang W."/>
            <person name="Nel W.J."/>
            <person name="Swalarsk-Parry B.S."/>
            <person name="Vaghefi N."/>
            <person name="Wilken P.M."/>
            <person name="An Z."/>
            <person name="de Beer Z.W."/>
            <person name="De Vos L."/>
            <person name="Chen L."/>
            <person name="Duong T.A."/>
            <person name="Gao Y."/>
            <person name="Hammerbacher A."/>
            <person name="Kikkert J.R."/>
            <person name="Li Y."/>
            <person name="Li H."/>
            <person name="Li K."/>
            <person name="Li Q."/>
            <person name="Liu X."/>
            <person name="Ma X."/>
            <person name="Naidoo K."/>
            <person name="Pethybridge S.J."/>
            <person name="Sun J."/>
            <person name="Steenkamp E.T."/>
            <person name="van der Nest M.A."/>
            <person name="van Wyk S."/>
            <person name="Wingfield M.J."/>
            <person name="Xiong C."/>
            <person name="Yue Q."/>
            <person name="Zhang X."/>
        </authorList>
    </citation>
    <scope>NUCLEOTIDE SEQUENCE [LARGE SCALE GENOMIC DNA]</scope>
    <source>
        <strain evidence="4 5">BP 5553</strain>
    </source>
</reference>
<sequence>MIRHLEHRTRTLPATNASAEFILNSIALAESSQYVAELDRFVPLPEAQRHEDAILRLWEDSSVEKAKLFGAMEQLSQKSRDHETPKTAATELRNCTWEQVIKEVQVAGNAYNNGGKIKRIFRGMCDNAAVFENWLSLLPDGDYGASISGAFIMIVRAAHNLGDVQKTIHETLASIPDTLAHANAYVEIYKAHSSESLVQKTAALCKSIMISLQLIIQFFLKGSFRRGATAILKGNAYEKELMESISNIKNQVLTLREEANLCLQKRIAEMDRKGDIRAIREQSRQELAKEELLLAIDFSTEVTAQKVCTYLLRQLQASPDFNVRTGGLNLPVETSSCLQITEGEASPSEPATRKRKGPKVKDLLYMLEYDHELHQKDAEDCLSLGYTQDDAGQARATWVLHSTEMGEFLAGKVESQLLLINGNSEATEFISPLSFVCAKISDLISVSNHVLILTHFCGRHTDEMRDSKANATGMLASLVGQLLMQVKSWGHRKFKLDLSSLSDDDLSETEDLGVLFNTFRTVIAQLPKGTLIFCLIDSLSAYENSTRKEETIDFMRKLARLVKKSTRVALKVLVTCPGRSMYASSWADFNDRKSQMLHVPEDILV</sequence>
<dbReference type="Proteomes" id="UP000254866">
    <property type="component" value="Unassembled WGS sequence"/>
</dbReference>
<evidence type="ECO:0000256" key="1">
    <source>
        <dbReference type="ARBA" id="ARBA00022737"/>
    </source>
</evidence>
<comment type="caution">
    <text evidence="4">The sequence shown here is derived from an EMBL/GenBank/DDBJ whole genome shotgun (WGS) entry which is preliminary data.</text>
</comment>
<dbReference type="GeneID" id="43599701"/>
<keyword evidence="1" id="KW-0677">Repeat</keyword>
<dbReference type="STRING" id="2656787.A0A370TL30"/>
<feature type="domain" description="DUF7708" evidence="2">
    <location>
        <begin position="142"/>
        <end position="264"/>
    </location>
</feature>
<dbReference type="PANTHER" id="PTHR40619">
    <property type="entry name" value="FUNGAL STAND N-TERMINAL GOODBYE DOMAIN-CONTAINING PROTEIN"/>
    <property type="match status" value="1"/>
</dbReference>
<evidence type="ECO:0000259" key="3">
    <source>
        <dbReference type="Pfam" id="PF24883"/>
    </source>
</evidence>